<comment type="subcellular location">
    <subcellularLocation>
        <location evidence="1">Nucleus</location>
    </subcellularLocation>
</comment>
<dbReference type="Proteomes" id="UP001152803">
    <property type="component" value="Unassembled WGS sequence"/>
</dbReference>
<keyword evidence="2" id="KW-0805">Transcription regulation</keyword>
<feature type="compositionally biased region" description="Low complexity" evidence="5">
    <location>
        <begin position="309"/>
        <end position="318"/>
    </location>
</feature>
<dbReference type="InterPro" id="IPR000014">
    <property type="entry name" value="PAS"/>
</dbReference>
<evidence type="ECO:0000313" key="8">
    <source>
        <dbReference type="Proteomes" id="UP001152803"/>
    </source>
</evidence>
<feature type="region of interest" description="Disordered" evidence="5">
    <location>
        <begin position="309"/>
        <end position="351"/>
    </location>
</feature>
<dbReference type="AlphaFoldDB" id="A0A9Q1CXK6"/>
<reference evidence="7" key="1">
    <citation type="journal article" date="2023" name="Science">
        <title>Genome structures resolve the early diversification of teleost fishes.</title>
        <authorList>
            <person name="Parey E."/>
            <person name="Louis A."/>
            <person name="Montfort J."/>
            <person name="Bouchez O."/>
            <person name="Roques C."/>
            <person name="Iampietro C."/>
            <person name="Lluch J."/>
            <person name="Castinel A."/>
            <person name="Donnadieu C."/>
            <person name="Desvignes T."/>
            <person name="Floi Bucao C."/>
            <person name="Jouanno E."/>
            <person name="Wen M."/>
            <person name="Mejri S."/>
            <person name="Dirks R."/>
            <person name="Jansen H."/>
            <person name="Henkel C."/>
            <person name="Chen W.J."/>
            <person name="Zahm M."/>
            <person name="Cabau C."/>
            <person name="Klopp C."/>
            <person name="Thompson A.W."/>
            <person name="Robinson-Rechavi M."/>
            <person name="Braasch I."/>
            <person name="Lecointre G."/>
            <person name="Bobe J."/>
            <person name="Postlethwait J.H."/>
            <person name="Berthelot C."/>
            <person name="Roest Crollius H."/>
            <person name="Guiguen Y."/>
        </authorList>
    </citation>
    <scope>NUCLEOTIDE SEQUENCE</scope>
    <source>
        <strain evidence="7">Concon-B</strain>
    </source>
</reference>
<dbReference type="GO" id="GO:0000981">
    <property type="term" value="F:DNA-binding transcription factor activity, RNA polymerase II-specific"/>
    <property type="evidence" value="ECO:0007669"/>
    <property type="project" value="TreeGrafter"/>
</dbReference>
<feature type="compositionally biased region" description="Polar residues" evidence="5">
    <location>
        <begin position="382"/>
        <end position="392"/>
    </location>
</feature>
<keyword evidence="3" id="KW-0804">Transcription</keyword>
<protein>
    <recommendedName>
        <fullName evidence="6">PAS domain-containing protein</fullName>
    </recommendedName>
</protein>
<dbReference type="PANTHER" id="PTHR23043:SF37">
    <property type="entry name" value="NPAS4 PROTEIN"/>
    <property type="match status" value="1"/>
</dbReference>
<accession>A0A9Q1CXK6</accession>
<evidence type="ECO:0000256" key="2">
    <source>
        <dbReference type="ARBA" id="ARBA00023015"/>
    </source>
</evidence>
<dbReference type="GO" id="GO:0000977">
    <property type="term" value="F:RNA polymerase II transcription regulatory region sequence-specific DNA binding"/>
    <property type="evidence" value="ECO:0007669"/>
    <property type="project" value="TreeGrafter"/>
</dbReference>
<dbReference type="CDD" id="cd00130">
    <property type="entry name" value="PAS"/>
    <property type="match status" value="1"/>
</dbReference>
<comment type="caution">
    <text evidence="7">The sequence shown here is derived from an EMBL/GenBank/DDBJ whole genome shotgun (WGS) entry which is preliminary data.</text>
</comment>
<dbReference type="SUPFAM" id="SSF55785">
    <property type="entry name" value="PYP-like sensor domain (PAS domain)"/>
    <property type="match status" value="2"/>
</dbReference>
<gene>
    <name evidence="7" type="ORF">COCON_G00226390</name>
</gene>
<dbReference type="PANTHER" id="PTHR23043">
    <property type="entry name" value="HYPOXIA-INDUCIBLE FACTOR 1 ALPHA"/>
    <property type="match status" value="1"/>
</dbReference>
<dbReference type="SMART" id="SM00091">
    <property type="entry name" value="PAS"/>
    <property type="match status" value="2"/>
</dbReference>
<feature type="region of interest" description="Disordered" evidence="5">
    <location>
        <begin position="369"/>
        <end position="406"/>
    </location>
</feature>
<dbReference type="EMBL" id="JAFJMO010000018">
    <property type="protein sequence ID" value="KAJ8250717.1"/>
    <property type="molecule type" value="Genomic_DNA"/>
</dbReference>
<dbReference type="InterPro" id="IPR035965">
    <property type="entry name" value="PAS-like_dom_sf"/>
</dbReference>
<evidence type="ECO:0000259" key="6">
    <source>
        <dbReference type="PROSITE" id="PS50112"/>
    </source>
</evidence>
<keyword evidence="8" id="KW-1185">Reference proteome</keyword>
<organism evidence="7 8">
    <name type="scientific">Conger conger</name>
    <name type="common">Conger eel</name>
    <name type="synonym">Muraena conger</name>
    <dbReference type="NCBI Taxonomy" id="82655"/>
    <lineage>
        <taxon>Eukaryota</taxon>
        <taxon>Metazoa</taxon>
        <taxon>Chordata</taxon>
        <taxon>Craniata</taxon>
        <taxon>Vertebrata</taxon>
        <taxon>Euteleostomi</taxon>
        <taxon>Actinopterygii</taxon>
        <taxon>Neopterygii</taxon>
        <taxon>Teleostei</taxon>
        <taxon>Anguilliformes</taxon>
        <taxon>Congridae</taxon>
        <taxon>Conger</taxon>
    </lineage>
</organism>
<evidence type="ECO:0000256" key="5">
    <source>
        <dbReference type="SAM" id="MobiDB-lite"/>
    </source>
</evidence>
<dbReference type="PROSITE" id="PS50112">
    <property type="entry name" value="PAS"/>
    <property type="match status" value="2"/>
</dbReference>
<feature type="domain" description="PAS" evidence="6">
    <location>
        <begin position="200"/>
        <end position="243"/>
    </location>
</feature>
<evidence type="ECO:0000256" key="3">
    <source>
        <dbReference type="ARBA" id="ARBA00023163"/>
    </source>
</evidence>
<dbReference type="Gene3D" id="3.30.450.20">
    <property type="entry name" value="PAS domain"/>
    <property type="match status" value="2"/>
</dbReference>
<feature type="compositionally biased region" description="Basic and acidic residues" evidence="5">
    <location>
        <begin position="334"/>
        <end position="343"/>
    </location>
</feature>
<proteinExistence type="predicted"/>
<evidence type="ECO:0000256" key="4">
    <source>
        <dbReference type="ARBA" id="ARBA00023242"/>
    </source>
</evidence>
<dbReference type="Pfam" id="PF14598">
    <property type="entry name" value="PAS_11"/>
    <property type="match status" value="1"/>
</dbReference>
<keyword evidence="4" id="KW-0539">Nucleus</keyword>
<evidence type="ECO:0000313" key="7">
    <source>
        <dbReference type="EMBL" id="KAJ8250717.1"/>
    </source>
</evidence>
<evidence type="ECO:0000256" key="1">
    <source>
        <dbReference type="ARBA" id="ARBA00004123"/>
    </source>
</evidence>
<feature type="domain" description="PAS" evidence="6">
    <location>
        <begin position="70"/>
        <end position="114"/>
    </location>
</feature>
<name>A0A9Q1CXK6_CONCO</name>
<dbReference type="OrthoDB" id="9978016at2759"/>
<dbReference type="GO" id="GO:0005634">
    <property type="term" value="C:nucleus"/>
    <property type="evidence" value="ECO:0007669"/>
    <property type="project" value="UniProtKB-SubCell"/>
</dbReference>
<sequence>MRELLPLGPVDRRRLSYLHSMAAICTFIRKACYYPELQAEGSGSPLPGADLLQALPGFIVALTGEGKLSVSENVEDYLGYSVVDVLQGDTFYDMVDSADVEEVRSRLEAASAQGTDAVFVCRFHTSRPLRLRQEGGGCSMLVRGRFQASPGSSGRSPSAPRRSLVALCTPTVDRLSERDAAWAPGHFQSSHRLDMTFHQVSDSVLFHLGYPEEQLIGRSWYGLLHPEDLRIGEAAHRRLQQGDEAVSVEMVLRLQHQDLSWVWLYVRAARNSGTARQEVSCTNYVISETEASFLRQKTGAHLPGALEESLLLGSPGAPGQAGGPSGGCKRHREGPRFEEEPWAKRGGVPVPERADHTWDICSPTLLTDGPVFPSTPPLSPDSAHSSILTEAQSPDFPTATPKASRPLRRAHPLISRSRRSSSTNLRLVPDFLSGPGPCGAVTGVPFRPEDFSLPAHSPEGAGPFLSAHSTALLTPDPSPTTAESHFLYSQEERAEISVLAQQISSLANSFHMCHSQSLAQNQHPTPSPALSSDLSSALKSPREAQLDLDEEVIACLLGHLDQSPGPHPGLTSACPLTHTCTHPLLDVQGLMVFITAQEDKLTLDPRALPSGHHGNSNELYQLSQFPCGNLQQDGLLEESMY</sequence>